<keyword evidence="2" id="KW-0255">Endonuclease</keyword>
<gene>
    <name evidence="2" type="ORF">Ga0061065_11512</name>
</gene>
<keyword evidence="2" id="KW-0378">Hydrolase</keyword>
<dbReference type="EMBL" id="CYHG01000015">
    <property type="protein sequence ID" value="CUB06086.1"/>
    <property type="molecule type" value="Genomic_DNA"/>
</dbReference>
<dbReference type="GO" id="GO:0003677">
    <property type="term" value="F:DNA binding"/>
    <property type="evidence" value="ECO:0007669"/>
    <property type="project" value="InterPro"/>
</dbReference>
<evidence type="ECO:0000313" key="3">
    <source>
        <dbReference type="Proteomes" id="UP000182769"/>
    </source>
</evidence>
<dbReference type="InterPro" id="IPR007560">
    <property type="entry name" value="Restrct_endonuc_IV_Mrr"/>
</dbReference>
<dbReference type="GO" id="GO:0004519">
    <property type="term" value="F:endonuclease activity"/>
    <property type="evidence" value="ECO:0007669"/>
    <property type="project" value="UniProtKB-KW"/>
</dbReference>
<proteinExistence type="predicted"/>
<sequence>MSKIILVRSPSELISKNLAGYGWDCIEMSSFSDFEDLMKYVEGEQINIGRQRNQISRFFHAKPGDIVVVPVHRAIVIGIVRGGKSYDENGGYGANRINVDYFKNEHGEPIKIPRAKLSQRLESRLKIRMTIASLNEFADEIEGYVTQLKDNNQVCFDSIFQQKKDKQVADFKETLLSRLRNGSTTLASGGYGLERLVKELMELEGYSAHIAAKNKTSDISDVDIEASRTDPVSSNRVFIQVKHHRGETSGWGIRQLAEIEEDEHVDKWLITTATVSDDTLELAKRENVSVMDGEKLVDWIYDRINELSPSTKEQLGVGILPQIIYDNTDEARFNKLAMNASKKQELKTV</sequence>
<dbReference type="Proteomes" id="UP000182769">
    <property type="component" value="Unassembled WGS sequence"/>
</dbReference>
<organism evidence="2 3">
    <name type="scientific">Marinomonas fungiae</name>
    <dbReference type="NCBI Taxonomy" id="1137284"/>
    <lineage>
        <taxon>Bacteria</taxon>
        <taxon>Pseudomonadati</taxon>
        <taxon>Pseudomonadota</taxon>
        <taxon>Gammaproteobacteria</taxon>
        <taxon>Oceanospirillales</taxon>
        <taxon>Oceanospirillaceae</taxon>
        <taxon>Marinomonas</taxon>
    </lineage>
</organism>
<evidence type="ECO:0000313" key="2">
    <source>
        <dbReference type="EMBL" id="CUB06086.1"/>
    </source>
</evidence>
<dbReference type="Pfam" id="PF04471">
    <property type="entry name" value="Mrr_cat"/>
    <property type="match status" value="1"/>
</dbReference>
<keyword evidence="2" id="KW-0540">Nuclease</keyword>
<dbReference type="STRING" id="1137284.GCA_001418205_03371"/>
<dbReference type="AlphaFoldDB" id="A0A0K6ISL0"/>
<keyword evidence="3" id="KW-1185">Reference proteome</keyword>
<dbReference type="GO" id="GO:0009307">
    <property type="term" value="P:DNA restriction-modification system"/>
    <property type="evidence" value="ECO:0007669"/>
    <property type="project" value="InterPro"/>
</dbReference>
<accession>A0A0K6ISL0</accession>
<feature type="domain" description="Restriction endonuclease type IV Mrr" evidence="1">
    <location>
        <begin position="190"/>
        <end position="300"/>
    </location>
</feature>
<evidence type="ECO:0000259" key="1">
    <source>
        <dbReference type="Pfam" id="PF04471"/>
    </source>
</evidence>
<reference evidence="3" key="1">
    <citation type="submission" date="2015-08" db="EMBL/GenBank/DDBJ databases">
        <authorList>
            <person name="Varghese N."/>
        </authorList>
    </citation>
    <scope>NUCLEOTIDE SEQUENCE [LARGE SCALE GENOMIC DNA]</scope>
    <source>
        <strain evidence="3">JCM 18476</strain>
    </source>
</reference>
<dbReference type="SUPFAM" id="SSF52980">
    <property type="entry name" value="Restriction endonuclease-like"/>
    <property type="match status" value="1"/>
</dbReference>
<protein>
    <submittedName>
        <fullName evidence="2">Predicted restriction endonuclease, Mrr-cat superfamily</fullName>
    </submittedName>
</protein>
<dbReference type="RefSeq" id="WP_211262079.1">
    <property type="nucleotide sequence ID" value="NZ_CYHG01000015.1"/>
</dbReference>
<dbReference type="InterPro" id="IPR011335">
    <property type="entry name" value="Restrct_endonuc-II-like"/>
</dbReference>
<name>A0A0K6ISL0_9GAMM</name>